<feature type="transmembrane region" description="Helical" evidence="2">
    <location>
        <begin position="280"/>
        <end position="299"/>
    </location>
</feature>
<feature type="transmembrane region" description="Helical" evidence="2">
    <location>
        <begin position="340"/>
        <end position="357"/>
    </location>
</feature>
<dbReference type="InterPro" id="IPR053247">
    <property type="entry name" value="GPCR_GPR1/git3-like"/>
</dbReference>
<gene>
    <name evidence="3" type="ORF">G7K_6055-t1</name>
</gene>
<reference evidence="3 4" key="1">
    <citation type="journal article" date="2011" name="J. Gen. Appl. Microbiol.">
        <title>Draft genome sequencing of the enigmatic yeast Saitoella complicata.</title>
        <authorList>
            <person name="Nishida H."/>
            <person name="Hamamoto M."/>
            <person name="Sugiyama J."/>
        </authorList>
    </citation>
    <scope>NUCLEOTIDE SEQUENCE [LARGE SCALE GENOMIC DNA]</scope>
    <source>
        <strain evidence="3 4">NRRL Y-17804</strain>
    </source>
</reference>
<keyword evidence="2" id="KW-0812">Transmembrane</keyword>
<reference evidence="3 4" key="2">
    <citation type="journal article" date="2014" name="J. Gen. Appl. Microbiol.">
        <title>The early diverging ascomycetous budding yeast Saitoella complicata has three histone deacetylases belonging to the Clr6, Hos2, and Rpd3 lineages.</title>
        <authorList>
            <person name="Nishida H."/>
            <person name="Matsumoto T."/>
            <person name="Kondo S."/>
            <person name="Hamamoto M."/>
            <person name="Yoshikawa H."/>
        </authorList>
    </citation>
    <scope>NUCLEOTIDE SEQUENCE [LARGE SCALE GENOMIC DNA]</scope>
    <source>
        <strain evidence="3 4">NRRL Y-17804</strain>
    </source>
</reference>
<evidence type="ECO:0008006" key="5">
    <source>
        <dbReference type="Google" id="ProtNLM"/>
    </source>
</evidence>
<feature type="transmembrane region" description="Helical" evidence="2">
    <location>
        <begin position="208"/>
        <end position="233"/>
    </location>
</feature>
<dbReference type="Proteomes" id="UP000033140">
    <property type="component" value="Unassembled WGS sequence"/>
</dbReference>
<proteinExistence type="predicted"/>
<sequence>MNYFCPPGFLSSLEYEHQHFVADARDCVEDCCLVCPAAFVLFPKSTKHSLDAIPIVASVSLGLTLIILISWIELPRKLYRRNFYTTNFVVCAAVIFSIYAFVAGGKRDETFCTDVITRATGGTSARCMLQGMFFVFAVHGCLFWSLLRITTLHLKLAWQAEAFWERNVYFKYGIGWAIPIIFMCVATHDIEYTSGYLCTPAMGAFANGVLYIPMLVYSTIGFLVQAGTLIYVIKVLWEARIAPYLHTVDHLSENSEERHPNRRDAAATLLQAVRYVWQPLLYTTILFTGSTICGVLWIHKARDQPFGGDAVRGLYECSKANWALEECEIFADDLVAPKQLITIGFFLSVLGVPLFFMEARSEFWKAWAYFLFGRFPRQSPDRDPPCPRSDTEASGSTGSTGGSMAKPTGDTITAETNEIELELEPTPTRNRQNSAISWVERFRYPSISSRTSSSTGTRRPSHWNMVGTPRVDEEGQFLVLPDGSIAPLSLPSRPVSAATAVSVGDQPSFAGPYFGRKKVPDPYEIPVSPVWDIGSGCSIYGGVMCFWIGFVGHFGTEKRHLF</sequence>
<dbReference type="Gene3D" id="1.20.1070.10">
    <property type="entry name" value="Rhodopsin 7-helix transmembrane proteins"/>
    <property type="match status" value="1"/>
</dbReference>
<dbReference type="EMBL" id="BACD03000056">
    <property type="protein sequence ID" value="GAO51967.1"/>
    <property type="molecule type" value="Genomic_DNA"/>
</dbReference>
<feature type="transmembrane region" description="Helical" evidence="2">
    <location>
        <begin position="84"/>
        <end position="102"/>
    </location>
</feature>
<feature type="region of interest" description="Disordered" evidence="1">
    <location>
        <begin position="379"/>
        <end position="410"/>
    </location>
</feature>
<dbReference type="PANTHER" id="PTHR42058">
    <property type="entry name" value="G_PROTEIN_RECEP_F2_4 DOMAIN-CONTAINING PROTEIN"/>
    <property type="match status" value="1"/>
</dbReference>
<dbReference type="STRING" id="698492.A0A0E9NQ21"/>
<accession>A0A0E9NQ21</accession>
<dbReference type="OMA" id="ECEIFAD"/>
<comment type="caution">
    <text evidence="3">The sequence shown here is derived from an EMBL/GenBank/DDBJ whole genome shotgun (WGS) entry which is preliminary data.</text>
</comment>
<feature type="transmembrane region" description="Helical" evidence="2">
    <location>
        <begin position="168"/>
        <end position="188"/>
    </location>
</feature>
<reference evidence="3 4" key="3">
    <citation type="journal article" date="2015" name="Genome Announc.">
        <title>Draft Genome Sequence of the Archiascomycetous Yeast Saitoella complicata.</title>
        <authorList>
            <person name="Yamauchi K."/>
            <person name="Kondo S."/>
            <person name="Hamamoto M."/>
            <person name="Takahashi Y."/>
            <person name="Ogura Y."/>
            <person name="Hayashi T."/>
            <person name="Nishida H."/>
        </authorList>
    </citation>
    <scope>NUCLEOTIDE SEQUENCE [LARGE SCALE GENOMIC DNA]</scope>
    <source>
        <strain evidence="3 4">NRRL Y-17804</strain>
    </source>
</reference>
<evidence type="ECO:0000313" key="4">
    <source>
        <dbReference type="Proteomes" id="UP000033140"/>
    </source>
</evidence>
<evidence type="ECO:0000256" key="2">
    <source>
        <dbReference type="SAM" id="Phobius"/>
    </source>
</evidence>
<feature type="transmembrane region" description="Helical" evidence="2">
    <location>
        <begin position="52"/>
        <end position="72"/>
    </location>
</feature>
<dbReference type="PANTHER" id="PTHR42058:SF1">
    <property type="entry name" value="G-PROTEIN COUPLED RECEPTORS FAMILY 2 PROFILE 2 DOMAIN-CONTAINING PROTEIN"/>
    <property type="match status" value="1"/>
</dbReference>
<keyword evidence="2" id="KW-0472">Membrane</keyword>
<organism evidence="3 4">
    <name type="scientific">Saitoella complicata (strain BCRC 22490 / CBS 7301 / JCM 7358 / NBRC 10748 / NRRL Y-17804)</name>
    <dbReference type="NCBI Taxonomy" id="698492"/>
    <lineage>
        <taxon>Eukaryota</taxon>
        <taxon>Fungi</taxon>
        <taxon>Dikarya</taxon>
        <taxon>Ascomycota</taxon>
        <taxon>Taphrinomycotina</taxon>
        <taxon>Taphrinomycotina incertae sedis</taxon>
        <taxon>Saitoella</taxon>
    </lineage>
</organism>
<dbReference type="AlphaFoldDB" id="A0A0E9NQ21"/>
<keyword evidence="4" id="KW-1185">Reference proteome</keyword>
<protein>
    <recommendedName>
        <fullName evidence="5">G-protein coupled receptors family 2 profile 2 domain-containing protein</fullName>
    </recommendedName>
</protein>
<evidence type="ECO:0000256" key="1">
    <source>
        <dbReference type="SAM" id="MobiDB-lite"/>
    </source>
</evidence>
<keyword evidence="2" id="KW-1133">Transmembrane helix</keyword>
<evidence type="ECO:0000313" key="3">
    <source>
        <dbReference type="EMBL" id="GAO51967.1"/>
    </source>
</evidence>
<feature type="transmembrane region" description="Helical" evidence="2">
    <location>
        <begin position="128"/>
        <end position="147"/>
    </location>
</feature>
<name>A0A0E9NQ21_SAICN</name>
<feature type="compositionally biased region" description="Basic and acidic residues" evidence="1">
    <location>
        <begin position="379"/>
        <end position="391"/>
    </location>
</feature>